<dbReference type="InterPro" id="IPR020635">
    <property type="entry name" value="Tyr_kinase_cat_dom"/>
</dbReference>
<keyword evidence="3" id="KW-0675">Receptor</keyword>
<dbReference type="Gene3D" id="1.10.510.10">
    <property type="entry name" value="Transferase(Phosphotransferase) domain 1"/>
    <property type="match status" value="1"/>
</dbReference>
<keyword evidence="5" id="KW-0418">Kinase</keyword>
<evidence type="ECO:0000313" key="6">
    <source>
        <dbReference type="Proteomes" id="UP001345963"/>
    </source>
</evidence>
<dbReference type="InterPro" id="IPR000719">
    <property type="entry name" value="Prot_kinase_dom"/>
</dbReference>
<dbReference type="PANTHER" id="PTHR24416:SF573">
    <property type="entry name" value="INACTIVE TYROSINE-PROTEIN KINASE 7"/>
    <property type="match status" value="1"/>
</dbReference>
<dbReference type="EMBL" id="JAHUTI010088713">
    <property type="protein sequence ID" value="MED6260226.1"/>
    <property type="molecule type" value="Genomic_DNA"/>
</dbReference>
<dbReference type="InterPro" id="IPR050122">
    <property type="entry name" value="RTK"/>
</dbReference>
<dbReference type="PRINTS" id="PR00109">
    <property type="entry name" value="TYRKINASE"/>
</dbReference>
<dbReference type="InterPro" id="IPR001245">
    <property type="entry name" value="Ser-Thr/Tyr_kinase_cat_dom"/>
</dbReference>
<evidence type="ECO:0000256" key="2">
    <source>
        <dbReference type="ARBA" id="ARBA00022840"/>
    </source>
</evidence>
<dbReference type="PROSITE" id="PS50011">
    <property type="entry name" value="PROTEIN_KINASE_DOM"/>
    <property type="match status" value="1"/>
</dbReference>
<dbReference type="Pfam" id="PF07714">
    <property type="entry name" value="PK_Tyr_Ser-Thr"/>
    <property type="match status" value="1"/>
</dbReference>
<dbReference type="PANTHER" id="PTHR24416">
    <property type="entry name" value="TYROSINE-PROTEIN KINASE RECEPTOR"/>
    <property type="match status" value="1"/>
</dbReference>
<name>A0ABU7CBA0_9TELE</name>
<evidence type="ECO:0000313" key="5">
    <source>
        <dbReference type="EMBL" id="MED6260226.1"/>
    </source>
</evidence>
<dbReference type="Proteomes" id="UP001345963">
    <property type="component" value="Unassembled WGS sequence"/>
</dbReference>
<sequence>EYYHYRQAWIPLRWLPTESVFEDDYSTKSDVWAFGVLMWEVFSLGEMPHSKLSDDDVLEGLKMGKLKLPAPDGCPSKIYKLMVRCWAPGLKERPSFTDIVHALGDQPPDSKV</sequence>
<reference evidence="5 6" key="1">
    <citation type="submission" date="2021-07" db="EMBL/GenBank/DDBJ databases">
        <authorList>
            <person name="Palmer J.M."/>
        </authorList>
    </citation>
    <scope>NUCLEOTIDE SEQUENCE [LARGE SCALE GENOMIC DNA]</scope>
    <source>
        <strain evidence="5 6">AT_MEX2019</strain>
        <tissue evidence="5">Muscle</tissue>
    </source>
</reference>
<feature type="domain" description="Protein kinase" evidence="4">
    <location>
        <begin position="1"/>
        <end position="104"/>
    </location>
</feature>
<organism evidence="5 6">
    <name type="scientific">Ataeniobius toweri</name>
    <dbReference type="NCBI Taxonomy" id="208326"/>
    <lineage>
        <taxon>Eukaryota</taxon>
        <taxon>Metazoa</taxon>
        <taxon>Chordata</taxon>
        <taxon>Craniata</taxon>
        <taxon>Vertebrata</taxon>
        <taxon>Euteleostomi</taxon>
        <taxon>Actinopterygii</taxon>
        <taxon>Neopterygii</taxon>
        <taxon>Teleostei</taxon>
        <taxon>Neoteleostei</taxon>
        <taxon>Acanthomorphata</taxon>
        <taxon>Ovalentaria</taxon>
        <taxon>Atherinomorphae</taxon>
        <taxon>Cyprinodontiformes</taxon>
        <taxon>Goodeidae</taxon>
        <taxon>Ataeniobius</taxon>
    </lineage>
</organism>
<dbReference type="SUPFAM" id="SSF56112">
    <property type="entry name" value="Protein kinase-like (PK-like)"/>
    <property type="match status" value="1"/>
</dbReference>
<keyword evidence="6" id="KW-1185">Reference proteome</keyword>
<evidence type="ECO:0000256" key="3">
    <source>
        <dbReference type="ARBA" id="ARBA00023170"/>
    </source>
</evidence>
<protein>
    <submittedName>
        <fullName evidence="5">Inactive tyrosine-protein kinase 7</fullName>
    </submittedName>
</protein>
<dbReference type="InterPro" id="IPR011009">
    <property type="entry name" value="Kinase-like_dom_sf"/>
</dbReference>
<proteinExistence type="predicted"/>
<keyword evidence="5" id="KW-0808">Transferase</keyword>
<dbReference type="GO" id="GO:0016301">
    <property type="term" value="F:kinase activity"/>
    <property type="evidence" value="ECO:0007669"/>
    <property type="project" value="UniProtKB-KW"/>
</dbReference>
<evidence type="ECO:0000259" key="4">
    <source>
        <dbReference type="PROSITE" id="PS50011"/>
    </source>
</evidence>
<comment type="caution">
    <text evidence="5">The sequence shown here is derived from an EMBL/GenBank/DDBJ whole genome shotgun (WGS) entry which is preliminary data.</text>
</comment>
<evidence type="ECO:0000256" key="1">
    <source>
        <dbReference type="ARBA" id="ARBA00022741"/>
    </source>
</evidence>
<feature type="non-terminal residue" evidence="5">
    <location>
        <position position="1"/>
    </location>
</feature>
<gene>
    <name evidence="5" type="primary">PTK7_2</name>
    <name evidence="5" type="ORF">ATANTOWER_008479</name>
</gene>
<accession>A0ABU7CBA0</accession>
<dbReference type="SMART" id="SM00219">
    <property type="entry name" value="TyrKc"/>
    <property type="match status" value="1"/>
</dbReference>
<keyword evidence="1" id="KW-0547">Nucleotide-binding</keyword>
<keyword evidence="2" id="KW-0067">ATP-binding</keyword>